<dbReference type="EMBL" id="CAJNOB010000070">
    <property type="protein sequence ID" value="CAF0705062.1"/>
    <property type="molecule type" value="Genomic_DNA"/>
</dbReference>
<proteinExistence type="predicted"/>
<sequence length="96" mass="10792">MRSLPSIPFDHCLVSCKDVNQVSLLTLSSRIYLPSVMSAYEVSNDWSILSKSLTCPPCRNDQRSSRVPVDGPDDAKDVCDRLCRFRSGKGKYRHGE</sequence>
<evidence type="ECO:0000313" key="3">
    <source>
        <dbReference type="Proteomes" id="UP000663859"/>
    </source>
</evidence>
<dbReference type="Proteomes" id="UP000663859">
    <property type="component" value="Unassembled WGS sequence"/>
</dbReference>
<reference evidence="2" key="1">
    <citation type="submission" date="2021-02" db="EMBL/GenBank/DDBJ databases">
        <authorList>
            <person name="Cremers G."/>
            <person name="Picone N."/>
        </authorList>
    </citation>
    <scope>NUCLEOTIDE SEQUENCE</scope>
    <source>
        <strain evidence="2">PQ17</strain>
    </source>
</reference>
<keyword evidence="3" id="KW-1185">Reference proteome</keyword>
<comment type="caution">
    <text evidence="2">The sequence shown here is derived from an EMBL/GenBank/DDBJ whole genome shotgun (WGS) entry which is preliminary data.</text>
</comment>
<accession>A0A8J2BM77</accession>
<protein>
    <submittedName>
        <fullName evidence="2">Uncharacterized protein</fullName>
    </submittedName>
</protein>
<dbReference type="AlphaFoldDB" id="A0A8J2BM77"/>
<gene>
    <name evidence="1" type="ORF">MPNT_690001</name>
    <name evidence="2" type="ORF">MPNT_80091</name>
</gene>
<evidence type="ECO:0000313" key="2">
    <source>
        <dbReference type="EMBL" id="CAF0705062.1"/>
    </source>
</evidence>
<organism evidence="2 3">
    <name type="scientific">Candidatus Methylacidithermus pantelleriae</name>
    <dbReference type="NCBI Taxonomy" id="2744239"/>
    <lineage>
        <taxon>Bacteria</taxon>
        <taxon>Pseudomonadati</taxon>
        <taxon>Verrucomicrobiota</taxon>
        <taxon>Methylacidiphilae</taxon>
        <taxon>Methylacidiphilales</taxon>
        <taxon>Methylacidiphilaceae</taxon>
        <taxon>Candidatus Methylacidithermus</taxon>
    </lineage>
</organism>
<name>A0A8J2BM77_9BACT</name>
<dbReference type="EMBL" id="CAJNOB010000066">
    <property type="protein sequence ID" value="CAF0704387.1"/>
    <property type="molecule type" value="Genomic_DNA"/>
</dbReference>
<evidence type="ECO:0000313" key="1">
    <source>
        <dbReference type="EMBL" id="CAF0704387.1"/>
    </source>
</evidence>